<feature type="active site" description="Nucleophile" evidence="5">
    <location>
        <position position="359"/>
    </location>
</feature>
<dbReference type="SUPFAM" id="SSF53335">
    <property type="entry name" value="S-adenosyl-L-methionine-dependent methyltransferases"/>
    <property type="match status" value="1"/>
</dbReference>
<dbReference type="Proteomes" id="UP000192277">
    <property type="component" value="Unassembled WGS sequence"/>
</dbReference>
<accession>A0ABX3NUY7</accession>
<dbReference type="Gene3D" id="3.40.50.150">
    <property type="entry name" value="Vaccinia Virus protein VP39"/>
    <property type="match status" value="1"/>
</dbReference>
<keyword evidence="3 5" id="KW-0949">S-adenosyl-L-methionine</keyword>
<dbReference type="PANTHER" id="PTHR22807:SF61">
    <property type="entry name" value="NOL1_NOP2_SUN FAMILY PROTEIN _ ANTITERMINATION NUSB DOMAIN-CONTAINING PROTEIN"/>
    <property type="match status" value="1"/>
</dbReference>
<evidence type="ECO:0000313" key="7">
    <source>
        <dbReference type="EMBL" id="OQP46383.1"/>
    </source>
</evidence>
<dbReference type="PANTHER" id="PTHR22807">
    <property type="entry name" value="NOP2 YEAST -RELATED NOL1/NOP2/FMU SUN DOMAIN-CONTAINING"/>
    <property type="match status" value="1"/>
</dbReference>
<dbReference type="InterPro" id="IPR001678">
    <property type="entry name" value="MeTrfase_RsmB-F_NOP2_dom"/>
</dbReference>
<feature type="binding site" evidence="5">
    <location>
        <position position="306"/>
    </location>
    <ligand>
        <name>S-adenosyl-L-methionine</name>
        <dbReference type="ChEBI" id="CHEBI:59789"/>
    </ligand>
</feature>
<dbReference type="PROSITE" id="PS51686">
    <property type="entry name" value="SAM_MT_RSMB_NOP"/>
    <property type="match status" value="1"/>
</dbReference>
<comment type="caution">
    <text evidence="5">Lacks conserved residue(s) required for the propagation of feature annotation.</text>
</comment>
<keyword evidence="1 5" id="KW-0489">Methyltransferase</keyword>
<keyword evidence="4 5" id="KW-0694">RNA-binding</keyword>
<dbReference type="InterPro" id="IPR023267">
    <property type="entry name" value="RCMT"/>
</dbReference>
<organism evidence="7 8">
    <name type="scientific">Niastella koreensis</name>
    <dbReference type="NCBI Taxonomy" id="354356"/>
    <lineage>
        <taxon>Bacteria</taxon>
        <taxon>Pseudomonadati</taxon>
        <taxon>Bacteroidota</taxon>
        <taxon>Chitinophagia</taxon>
        <taxon>Chitinophagales</taxon>
        <taxon>Chitinophagaceae</taxon>
        <taxon>Niastella</taxon>
    </lineage>
</organism>
<evidence type="ECO:0000256" key="2">
    <source>
        <dbReference type="ARBA" id="ARBA00022679"/>
    </source>
</evidence>
<evidence type="ECO:0000313" key="8">
    <source>
        <dbReference type="Proteomes" id="UP000192277"/>
    </source>
</evidence>
<evidence type="ECO:0000256" key="4">
    <source>
        <dbReference type="ARBA" id="ARBA00022884"/>
    </source>
</evidence>
<gene>
    <name evidence="7" type="ORF">A4D02_31805</name>
</gene>
<evidence type="ECO:0000256" key="1">
    <source>
        <dbReference type="ARBA" id="ARBA00022603"/>
    </source>
</evidence>
<comment type="similarity">
    <text evidence="5">Belongs to the class I-like SAM-binding methyltransferase superfamily. RsmB/NOP family.</text>
</comment>
<sequence>MKYFSHINTAVQLLQQYNGSVPFGSFIKQFFSQHKKYGSKDRKNISHLGYAFFRLGKAGLQLPVEERILTGLFLSSPEPNELLQHLKPDWNEKTQLPLAEKAQLAGIALNELFPWSAELSEEVAYEPFCASFLTQPDLFLRLRPGKAAVVKNKLQQAGIAFKEINPSCLALPNASKIDTVIETDREAVIQDYSSQRIGELMELIRASTALSPNSSAPSTPLRVWDACAASGGKSILASDIFPRIDLTVSDVRKSILINLEQRFVTAGIKNYHSFIADLSTSSSNIQPAFARASSGKHSTFDIIITDVPCSGSGTWSRTPEQLYYFEPQQIERYSTLQKKIVEQAIAHLKPGGFLLYCTCSVFKKENEEVVQHIQEKHALQLLKKELLTGYTQKADTLFGAVFQKR</sequence>
<comment type="caution">
    <text evidence="7">The sequence shown here is derived from an EMBL/GenBank/DDBJ whole genome shotgun (WGS) entry which is preliminary data.</text>
</comment>
<dbReference type="PRINTS" id="PR02008">
    <property type="entry name" value="RCMTFAMILY"/>
</dbReference>
<evidence type="ECO:0000259" key="6">
    <source>
        <dbReference type="PROSITE" id="PS51686"/>
    </source>
</evidence>
<evidence type="ECO:0000256" key="3">
    <source>
        <dbReference type="ARBA" id="ARBA00022691"/>
    </source>
</evidence>
<dbReference type="Pfam" id="PF01189">
    <property type="entry name" value="Methyltr_RsmB-F"/>
    <property type="match status" value="1"/>
</dbReference>
<name>A0ABX3NUY7_9BACT</name>
<feature type="binding site" evidence="5">
    <location>
        <position position="250"/>
    </location>
    <ligand>
        <name>S-adenosyl-L-methionine</name>
        <dbReference type="ChEBI" id="CHEBI:59789"/>
    </ligand>
</feature>
<protein>
    <submittedName>
        <fullName evidence="7">Fmu (Sun) domain-containing protein</fullName>
    </submittedName>
</protein>
<feature type="binding site" evidence="5">
    <location>
        <position position="277"/>
    </location>
    <ligand>
        <name>S-adenosyl-L-methionine</name>
        <dbReference type="ChEBI" id="CHEBI:59789"/>
    </ligand>
</feature>
<dbReference type="InterPro" id="IPR049560">
    <property type="entry name" value="MeTrfase_RsmB-F_NOP2_cat"/>
</dbReference>
<dbReference type="RefSeq" id="WP_014221194.1">
    <property type="nucleotide sequence ID" value="NZ_LWBO01000015.1"/>
</dbReference>
<keyword evidence="8" id="KW-1185">Reference proteome</keyword>
<dbReference type="EMBL" id="LWBO01000015">
    <property type="protein sequence ID" value="OQP46383.1"/>
    <property type="molecule type" value="Genomic_DNA"/>
</dbReference>
<reference evidence="7 8" key="1">
    <citation type="submission" date="2016-04" db="EMBL/GenBank/DDBJ databases">
        <authorList>
            <person name="Chen L."/>
            <person name="Zhuang W."/>
            <person name="Wang G."/>
        </authorList>
    </citation>
    <scope>NUCLEOTIDE SEQUENCE [LARGE SCALE GENOMIC DNA]</scope>
    <source>
        <strain evidence="8">GR20</strain>
    </source>
</reference>
<dbReference type="InterPro" id="IPR029063">
    <property type="entry name" value="SAM-dependent_MTases_sf"/>
</dbReference>
<feature type="domain" description="SAM-dependent MTase RsmB/NOP-type" evidence="6">
    <location>
        <begin position="128"/>
        <end position="405"/>
    </location>
</feature>
<evidence type="ECO:0000256" key="5">
    <source>
        <dbReference type="PROSITE-ProRule" id="PRU01023"/>
    </source>
</evidence>
<proteinExistence type="inferred from homology"/>
<keyword evidence="2 5" id="KW-0808">Transferase</keyword>